<dbReference type="InterPro" id="IPR050169">
    <property type="entry name" value="Krueppel_C2H2_ZnF"/>
</dbReference>
<reference evidence="10 11" key="1">
    <citation type="submission" date="2019-06" db="EMBL/GenBank/DDBJ databases">
        <title>Discovery of a novel chromosome fission-fusion reversal in muntjac.</title>
        <authorList>
            <person name="Mudd A.B."/>
            <person name="Bredeson J.V."/>
            <person name="Baum R."/>
            <person name="Hockemeyer D."/>
            <person name="Rokhsar D.S."/>
        </authorList>
    </citation>
    <scope>NUCLEOTIDE SEQUENCE [LARGE SCALE GENOMIC DNA]</scope>
    <source>
        <strain evidence="10">UTSW_UCB_Mm</strain>
        <tissue evidence="10">Fibroblast cell line</tissue>
    </source>
</reference>
<proteinExistence type="predicted"/>
<keyword evidence="5" id="KW-0862">Zinc</keyword>
<dbReference type="InterPro" id="IPR036236">
    <property type="entry name" value="Znf_C2H2_sf"/>
</dbReference>
<dbReference type="InterPro" id="IPR036051">
    <property type="entry name" value="KRAB_dom_sf"/>
</dbReference>
<dbReference type="PROSITE" id="PS50157">
    <property type="entry name" value="ZINC_FINGER_C2H2_2"/>
    <property type="match status" value="1"/>
</dbReference>
<feature type="domain" description="C2H2-type" evidence="8">
    <location>
        <begin position="174"/>
        <end position="201"/>
    </location>
</feature>
<evidence type="ECO:0000259" key="9">
    <source>
        <dbReference type="PROSITE" id="PS50805"/>
    </source>
</evidence>
<evidence type="ECO:0000256" key="2">
    <source>
        <dbReference type="ARBA" id="ARBA00022723"/>
    </source>
</evidence>
<dbReference type="SMART" id="SM00349">
    <property type="entry name" value="KRAB"/>
    <property type="match status" value="1"/>
</dbReference>
<dbReference type="PANTHER" id="PTHR23232:SF158">
    <property type="entry name" value="KRAB DOMAIN-CONTAINING PROTEIN 5"/>
    <property type="match status" value="1"/>
</dbReference>
<gene>
    <name evidence="10" type="ORF">FD754_012000</name>
</gene>
<dbReference type="SUPFAM" id="SSF109640">
    <property type="entry name" value="KRAB domain (Kruppel-associated box)"/>
    <property type="match status" value="1"/>
</dbReference>
<evidence type="ECO:0000259" key="8">
    <source>
        <dbReference type="PROSITE" id="PS50157"/>
    </source>
</evidence>
<comment type="caution">
    <text evidence="10">The sequence shown here is derived from an EMBL/GenBank/DDBJ whole genome shotgun (WGS) entry which is preliminary data.</text>
</comment>
<dbReference type="Gene3D" id="6.10.140.140">
    <property type="match status" value="1"/>
</dbReference>
<keyword evidence="11" id="KW-1185">Reference proteome</keyword>
<evidence type="ECO:0000256" key="1">
    <source>
        <dbReference type="ARBA" id="ARBA00004123"/>
    </source>
</evidence>
<dbReference type="PROSITE" id="PS50805">
    <property type="entry name" value="KRAB"/>
    <property type="match status" value="1"/>
</dbReference>
<dbReference type="Pfam" id="PF00096">
    <property type="entry name" value="zf-C2H2"/>
    <property type="match status" value="1"/>
</dbReference>
<dbReference type="FunFam" id="3.30.160.60:FF:000338">
    <property type="entry name" value="zinc finger protein 383"/>
    <property type="match status" value="1"/>
</dbReference>
<organism evidence="10 11">
    <name type="scientific">Muntiacus muntjak</name>
    <name type="common">Barking deer</name>
    <name type="synonym">Indian muntjac</name>
    <dbReference type="NCBI Taxonomy" id="9888"/>
    <lineage>
        <taxon>Eukaryota</taxon>
        <taxon>Metazoa</taxon>
        <taxon>Chordata</taxon>
        <taxon>Craniata</taxon>
        <taxon>Vertebrata</taxon>
        <taxon>Euteleostomi</taxon>
        <taxon>Mammalia</taxon>
        <taxon>Eutheria</taxon>
        <taxon>Laurasiatheria</taxon>
        <taxon>Artiodactyla</taxon>
        <taxon>Ruminantia</taxon>
        <taxon>Pecora</taxon>
        <taxon>Cervidae</taxon>
        <taxon>Muntiacinae</taxon>
        <taxon>Muntiacus</taxon>
    </lineage>
</organism>
<dbReference type="EMBL" id="VCEA01000002">
    <property type="protein sequence ID" value="KAB0347143.1"/>
    <property type="molecule type" value="Genomic_DNA"/>
</dbReference>
<evidence type="ECO:0000256" key="7">
    <source>
        <dbReference type="PROSITE-ProRule" id="PRU00042"/>
    </source>
</evidence>
<dbReference type="GO" id="GO:0006355">
    <property type="term" value="P:regulation of DNA-templated transcription"/>
    <property type="evidence" value="ECO:0007669"/>
    <property type="project" value="InterPro"/>
</dbReference>
<protein>
    <recommendedName>
        <fullName evidence="12">C2H2-type domain-containing protein</fullName>
    </recommendedName>
</protein>
<comment type="subcellular location">
    <subcellularLocation>
        <location evidence="1">Nucleus</location>
    </subcellularLocation>
</comment>
<accession>A0A5N3VDV6</accession>
<dbReference type="InterPro" id="IPR013087">
    <property type="entry name" value="Znf_C2H2_type"/>
</dbReference>
<dbReference type="GO" id="GO:0008270">
    <property type="term" value="F:zinc ion binding"/>
    <property type="evidence" value="ECO:0007669"/>
    <property type="project" value="UniProtKB-KW"/>
</dbReference>
<evidence type="ECO:0000313" key="10">
    <source>
        <dbReference type="EMBL" id="KAB0347143.1"/>
    </source>
</evidence>
<evidence type="ECO:0000313" key="11">
    <source>
        <dbReference type="Proteomes" id="UP000326458"/>
    </source>
</evidence>
<dbReference type="InterPro" id="IPR001909">
    <property type="entry name" value="KRAB"/>
</dbReference>
<keyword evidence="2" id="KW-0479">Metal-binding</keyword>
<dbReference type="GO" id="GO:0005634">
    <property type="term" value="C:nucleus"/>
    <property type="evidence" value="ECO:0007669"/>
    <property type="project" value="UniProtKB-SubCell"/>
</dbReference>
<dbReference type="PANTHER" id="PTHR23232">
    <property type="entry name" value="KRAB DOMAIN C2H2 ZINC FINGER"/>
    <property type="match status" value="1"/>
</dbReference>
<dbReference type="Gene3D" id="3.30.160.60">
    <property type="entry name" value="Classic Zinc Finger"/>
    <property type="match status" value="2"/>
</dbReference>
<evidence type="ECO:0000256" key="5">
    <source>
        <dbReference type="ARBA" id="ARBA00022833"/>
    </source>
</evidence>
<dbReference type="CDD" id="cd07765">
    <property type="entry name" value="KRAB_A-box"/>
    <property type="match status" value="1"/>
</dbReference>
<dbReference type="AlphaFoldDB" id="A0A5N3VDV6"/>
<name>A0A5N3VDV6_MUNMU</name>
<keyword evidence="3" id="KW-0677">Repeat</keyword>
<evidence type="ECO:0000256" key="4">
    <source>
        <dbReference type="ARBA" id="ARBA00022771"/>
    </source>
</evidence>
<dbReference type="PROSITE" id="PS00028">
    <property type="entry name" value="ZINC_FINGER_C2H2_1"/>
    <property type="match status" value="1"/>
</dbReference>
<dbReference type="SUPFAM" id="SSF57667">
    <property type="entry name" value="beta-beta-alpha zinc fingers"/>
    <property type="match status" value="1"/>
</dbReference>
<feature type="domain" description="KRAB" evidence="9">
    <location>
        <begin position="4"/>
        <end position="74"/>
    </location>
</feature>
<keyword evidence="4 7" id="KW-0863">Zinc-finger</keyword>
<evidence type="ECO:0000256" key="6">
    <source>
        <dbReference type="ARBA" id="ARBA00023242"/>
    </source>
</evidence>
<dbReference type="Pfam" id="PF01352">
    <property type="entry name" value="KRAB"/>
    <property type="match status" value="1"/>
</dbReference>
<keyword evidence="6" id="KW-0539">Nucleus</keyword>
<evidence type="ECO:0000256" key="3">
    <source>
        <dbReference type="ARBA" id="ARBA00022737"/>
    </source>
</evidence>
<sequence>MGRLTFWDVAIDFTQEEWECLDLGQRELYMDVMLENYANVASLGLVSKLDLVTLLEQLKDPRSIRRMETTAIYPAMTPQDTQDLMQKNPALEDVFAKSNLGIYQTSQLRNLNLMKDWECLRVYERWRVCLSGHKEMQTVIHNANITAKRNQQHESNWEKHQHQSSTSAEKCKPCECKECGKTFTTSWNLFQHHRIHTGDRRYKCTECGKAFIKVMEQVMEEVCLRHALENTRIYTRNLWNMNCEMKVDG</sequence>
<evidence type="ECO:0008006" key="12">
    <source>
        <dbReference type="Google" id="ProtNLM"/>
    </source>
</evidence>
<dbReference type="Proteomes" id="UP000326458">
    <property type="component" value="Unassembled WGS sequence"/>
</dbReference>